<dbReference type="GO" id="GO:0005759">
    <property type="term" value="C:mitochondrial matrix"/>
    <property type="evidence" value="ECO:0007669"/>
    <property type="project" value="UniProtKB-SubCell"/>
</dbReference>
<dbReference type="AlphaFoldDB" id="A0A8J5XT12"/>
<dbReference type="Proteomes" id="UP000751190">
    <property type="component" value="Unassembled WGS sequence"/>
</dbReference>
<comment type="similarity">
    <text evidence="1">Belongs to the PDK/BCKDK protein kinase family.</text>
</comment>
<dbReference type="SUPFAM" id="SSF55874">
    <property type="entry name" value="ATPase domain of HSP90 chaperone/DNA topoisomerase II/histidine kinase"/>
    <property type="match status" value="1"/>
</dbReference>
<keyword evidence="1" id="KW-0808">Transferase</keyword>
<proteinExistence type="inferred from homology"/>
<evidence type="ECO:0000313" key="3">
    <source>
        <dbReference type="Proteomes" id="UP000751190"/>
    </source>
</evidence>
<reference evidence="2" key="1">
    <citation type="submission" date="2021-05" db="EMBL/GenBank/DDBJ databases">
        <title>The genome of the haptophyte Pavlova lutheri (Diacronema luteri, Pavlovales) - a model for lipid biosynthesis in eukaryotic algae.</title>
        <authorList>
            <person name="Hulatt C.J."/>
            <person name="Posewitz M.C."/>
        </authorList>
    </citation>
    <scope>NUCLEOTIDE SEQUENCE</scope>
    <source>
        <strain evidence="2">NIVA-4/92</strain>
    </source>
</reference>
<name>A0A8J5XT12_DIALT</name>
<dbReference type="GO" id="GO:0010906">
    <property type="term" value="P:regulation of glucose metabolic process"/>
    <property type="evidence" value="ECO:0007669"/>
    <property type="project" value="TreeGrafter"/>
</dbReference>
<dbReference type="GO" id="GO:0005524">
    <property type="term" value="F:ATP binding"/>
    <property type="evidence" value="ECO:0007669"/>
    <property type="project" value="UniProtKB-UniRule"/>
</dbReference>
<dbReference type="InterPro" id="IPR039028">
    <property type="entry name" value="BCKD/PDK"/>
</dbReference>
<dbReference type="EC" id="2.7.11.-" evidence="1"/>
<dbReference type="Gene3D" id="3.30.565.10">
    <property type="entry name" value="Histidine kinase-like ATPase, C-terminal domain"/>
    <property type="match status" value="1"/>
</dbReference>
<comment type="subcellular location">
    <subcellularLocation>
        <location evidence="1">Mitochondrion matrix</location>
    </subcellularLocation>
</comment>
<dbReference type="GO" id="GO:0004740">
    <property type="term" value="F:pyruvate dehydrogenase (acetyl-transferring) kinase activity"/>
    <property type="evidence" value="ECO:0007669"/>
    <property type="project" value="TreeGrafter"/>
</dbReference>
<accession>A0A8J5XT12</accession>
<dbReference type="InterPro" id="IPR036890">
    <property type="entry name" value="HATPase_C_sf"/>
</dbReference>
<keyword evidence="3" id="KW-1185">Reference proteome</keyword>
<dbReference type="PANTHER" id="PTHR11947">
    <property type="entry name" value="PYRUVATE DEHYDROGENASE KINASE"/>
    <property type="match status" value="1"/>
</dbReference>
<keyword evidence="1" id="KW-0418">Kinase</keyword>
<keyword evidence="1" id="KW-0067">ATP-binding</keyword>
<dbReference type="EMBL" id="JAGTXO010000009">
    <property type="protein sequence ID" value="KAG8466024.1"/>
    <property type="molecule type" value="Genomic_DNA"/>
</dbReference>
<protein>
    <recommendedName>
        <fullName evidence="1">Protein-serine/threonine kinase</fullName>
        <ecNumber evidence="1">2.7.11.-</ecNumber>
    </recommendedName>
</protein>
<sequence>MRVSAASLATSRFSAEQAVRFLSAELPVRADRLVRALEPEAPHFAALPSFGALLDSLTRAASACGLRDAAGVAQGARALREGHAALETGVRALVPELRALALEPRGCASAIAAVERVAVGVHRHLIAQRMLVAHLDASCEPSALAEPLCVRACDLGTLCAATADDAVLFCREKHGDAPEVCFAPPAYVHFSLMEVLKNALGAHVRRYGVLGLCDAPPVELALAASAGNAATMRVTDRGGGMDFEARLAAARFFSSTSEERAPSYTYSRAFGSQYDGLGVGLPLAAAHLRFLGGDLAIGTFGDGCTAFLSIDRTGGARTDPADDEEHARCSCG</sequence>
<comment type="caution">
    <text evidence="2">The sequence shown here is derived from an EMBL/GenBank/DDBJ whole genome shotgun (WGS) entry which is preliminary data.</text>
</comment>
<keyword evidence="1" id="KW-0496">Mitochondrion</keyword>
<organism evidence="2 3">
    <name type="scientific">Diacronema lutheri</name>
    <name type="common">Unicellular marine alga</name>
    <name type="synonym">Monochrysis lutheri</name>
    <dbReference type="NCBI Taxonomy" id="2081491"/>
    <lineage>
        <taxon>Eukaryota</taxon>
        <taxon>Haptista</taxon>
        <taxon>Haptophyta</taxon>
        <taxon>Pavlovophyceae</taxon>
        <taxon>Pavlovales</taxon>
        <taxon>Pavlovaceae</taxon>
        <taxon>Diacronema</taxon>
    </lineage>
</organism>
<evidence type="ECO:0000256" key="1">
    <source>
        <dbReference type="RuleBase" id="RU366032"/>
    </source>
</evidence>
<gene>
    <name evidence="2" type="ORF">KFE25_005594</name>
</gene>
<dbReference type="PANTHER" id="PTHR11947:SF3">
    <property type="entry name" value="[PYRUVATE DEHYDROGENASE (ACETYL-TRANSFERRING)] KINASE, MITOCHONDRIAL"/>
    <property type="match status" value="1"/>
</dbReference>
<evidence type="ECO:0000313" key="2">
    <source>
        <dbReference type="EMBL" id="KAG8466024.1"/>
    </source>
</evidence>
<dbReference type="OMA" id="LEPEAPH"/>
<keyword evidence="1" id="KW-0547">Nucleotide-binding</keyword>
<dbReference type="OrthoDB" id="10311973at2759"/>